<dbReference type="EMBL" id="JANFYT010000021">
    <property type="protein sequence ID" value="MCQ4814856.1"/>
    <property type="molecule type" value="Genomic_DNA"/>
</dbReference>
<dbReference type="Gene3D" id="3.50.30.10">
    <property type="entry name" value="Phosphohistidine domain"/>
    <property type="match status" value="1"/>
</dbReference>
<sequence length="144" mass="15434">MADNMKVYKCRSIVRGSGAGEAVVSKDAMCFYLTDPTTGVVIERNHAIEGKSIAGKVLVLQSGKGSSVVQADGFYQLWVRNNLPAAIIINVPEPVIVSSAVMVGSTMVDRLEKDPFEAIEDGDYVEVDADAQEVRVWKGGKAAD</sequence>
<dbReference type="Pfam" id="PF01989">
    <property type="entry name" value="AcnX_swivel_put"/>
    <property type="match status" value="1"/>
</dbReference>
<dbReference type="SUPFAM" id="SSF52016">
    <property type="entry name" value="LeuD/IlvD-like"/>
    <property type="match status" value="1"/>
</dbReference>
<keyword evidence="4" id="KW-1185">Reference proteome</keyword>
<dbReference type="GeneID" id="95755526"/>
<feature type="domain" description="Phosphomevalonate dehydratase small subunit-like" evidence="2">
    <location>
        <begin position="33"/>
        <end position="107"/>
    </location>
</feature>
<reference evidence="3 4" key="1">
    <citation type="submission" date="2022-06" db="EMBL/GenBank/DDBJ databases">
        <title>Isolation of gut microbiota from human fecal samples.</title>
        <authorList>
            <person name="Pamer E.G."/>
            <person name="Barat B."/>
            <person name="Waligurski E."/>
            <person name="Medina S."/>
            <person name="Paddock L."/>
            <person name="Mostad J."/>
        </authorList>
    </citation>
    <scope>NUCLEOTIDE SEQUENCE [LARGE SCALE GENOMIC DNA]</scope>
    <source>
        <strain evidence="3 4">DFI.9.90</strain>
    </source>
</reference>
<dbReference type="GO" id="GO:0016829">
    <property type="term" value="F:lyase activity"/>
    <property type="evidence" value="ECO:0007669"/>
    <property type="project" value="UniProtKB-KW"/>
</dbReference>
<dbReference type="Proteomes" id="UP001205919">
    <property type="component" value="Unassembled WGS sequence"/>
</dbReference>
<dbReference type="AlphaFoldDB" id="A0AAW5K2I8"/>
<organism evidence="3 4">
    <name type="scientific">Cloacibacillus evryensis</name>
    <dbReference type="NCBI Taxonomy" id="508460"/>
    <lineage>
        <taxon>Bacteria</taxon>
        <taxon>Thermotogati</taxon>
        <taxon>Synergistota</taxon>
        <taxon>Synergistia</taxon>
        <taxon>Synergistales</taxon>
        <taxon>Synergistaceae</taxon>
        <taxon>Cloacibacillus</taxon>
    </lineage>
</organism>
<evidence type="ECO:0000313" key="4">
    <source>
        <dbReference type="Proteomes" id="UP001205919"/>
    </source>
</evidence>
<evidence type="ECO:0000313" key="3">
    <source>
        <dbReference type="EMBL" id="MCQ4814856.1"/>
    </source>
</evidence>
<dbReference type="InterPro" id="IPR002840">
    <property type="entry name" value="PMDh-S-like_dom"/>
</dbReference>
<protein>
    <submittedName>
        <fullName evidence="3">DUF126 domain-containing protein</fullName>
    </submittedName>
</protein>
<gene>
    <name evidence="3" type="ORF">NE630_10485</name>
</gene>
<accession>A0AAW5K2I8</accession>
<name>A0AAW5K2I8_9BACT</name>
<dbReference type="RefSeq" id="WP_008710573.1">
    <property type="nucleotide sequence ID" value="NZ_CABKQM010000006.1"/>
</dbReference>
<evidence type="ECO:0000259" key="2">
    <source>
        <dbReference type="Pfam" id="PF01989"/>
    </source>
</evidence>
<evidence type="ECO:0000256" key="1">
    <source>
        <dbReference type="ARBA" id="ARBA00023239"/>
    </source>
</evidence>
<keyword evidence="1" id="KW-0456">Lyase</keyword>
<comment type="caution">
    <text evidence="3">The sequence shown here is derived from an EMBL/GenBank/DDBJ whole genome shotgun (WGS) entry which is preliminary data.</text>
</comment>
<proteinExistence type="predicted"/>